<dbReference type="PANTHER" id="PTHR35333">
    <property type="entry name" value="BETA-LACTAMASE"/>
    <property type="match status" value="1"/>
</dbReference>
<feature type="domain" description="Beta-lactamase class A catalytic" evidence="1">
    <location>
        <begin position="31"/>
        <end position="224"/>
    </location>
</feature>
<accession>G9ZN95</accession>
<proteinExistence type="predicted"/>
<protein>
    <recommendedName>
        <fullName evidence="1">Beta-lactamase class A catalytic domain-containing protein</fullName>
    </recommendedName>
</protein>
<dbReference type="EMBL" id="AGEY01000050">
    <property type="protein sequence ID" value="EHL99070.1"/>
    <property type="molecule type" value="Genomic_DNA"/>
</dbReference>
<dbReference type="AlphaFoldDB" id="G9ZN95"/>
<gene>
    <name evidence="2" type="ORF">HMPREF9103_01198</name>
</gene>
<evidence type="ECO:0000313" key="2">
    <source>
        <dbReference type="EMBL" id="EHL99070.1"/>
    </source>
</evidence>
<keyword evidence="3" id="KW-1185">Reference proteome</keyword>
<dbReference type="GO" id="GO:0008800">
    <property type="term" value="F:beta-lactamase activity"/>
    <property type="evidence" value="ECO:0007669"/>
    <property type="project" value="InterPro"/>
</dbReference>
<dbReference type="PANTHER" id="PTHR35333:SF3">
    <property type="entry name" value="BETA-LACTAMASE-TYPE TRANSPEPTIDASE FOLD CONTAINING PROTEIN"/>
    <property type="match status" value="1"/>
</dbReference>
<evidence type="ECO:0000313" key="3">
    <source>
        <dbReference type="Proteomes" id="UP000004625"/>
    </source>
</evidence>
<dbReference type="GO" id="GO:0046677">
    <property type="term" value="P:response to antibiotic"/>
    <property type="evidence" value="ECO:0007669"/>
    <property type="project" value="InterPro"/>
</dbReference>
<organism evidence="2 3">
    <name type="scientific">Lentilactobacillus parafarraginis F0439</name>
    <dbReference type="NCBI Taxonomy" id="797515"/>
    <lineage>
        <taxon>Bacteria</taxon>
        <taxon>Bacillati</taxon>
        <taxon>Bacillota</taxon>
        <taxon>Bacilli</taxon>
        <taxon>Lactobacillales</taxon>
        <taxon>Lactobacillaceae</taxon>
        <taxon>Lentilactobacillus</taxon>
    </lineage>
</organism>
<dbReference type="HOGENOM" id="CLU_031960_9_3_9"/>
<dbReference type="RefSeq" id="WP_008212102.1">
    <property type="nucleotide sequence ID" value="NZ_JH414947.1"/>
</dbReference>
<dbReference type="InterPro" id="IPR012338">
    <property type="entry name" value="Beta-lactam/transpept-like"/>
</dbReference>
<name>G9ZN95_9LACO</name>
<dbReference type="SUPFAM" id="SSF56601">
    <property type="entry name" value="beta-lactamase/transpeptidase-like"/>
    <property type="match status" value="1"/>
</dbReference>
<dbReference type="PATRIC" id="fig|797515.3.peg.1116"/>
<comment type="caution">
    <text evidence="2">The sequence shown here is derived from an EMBL/GenBank/DDBJ whole genome shotgun (WGS) entry which is preliminary data.</text>
</comment>
<dbReference type="GO" id="GO:0030655">
    <property type="term" value="P:beta-lactam antibiotic catabolic process"/>
    <property type="evidence" value="ECO:0007669"/>
    <property type="project" value="InterPro"/>
</dbReference>
<dbReference type="Gene3D" id="3.40.710.10">
    <property type="entry name" value="DD-peptidase/beta-lactamase superfamily"/>
    <property type="match status" value="1"/>
</dbReference>
<evidence type="ECO:0000259" key="1">
    <source>
        <dbReference type="Pfam" id="PF13354"/>
    </source>
</evidence>
<dbReference type="InterPro" id="IPR000871">
    <property type="entry name" value="Beta-lactam_class-A"/>
</dbReference>
<reference evidence="2 3" key="1">
    <citation type="submission" date="2011-09" db="EMBL/GenBank/DDBJ databases">
        <authorList>
            <person name="Weinstock G."/>
            <person name="Sodergren E."/>
            <person name="Clifton S."/>
            <person name="Fulton L."/>
            <person name="Fulton B."/>
            <person name="Courtney L."/>
            <person name="Fronick C."/>
            <person name="Harrison M."/>
            <person name="Strong C."/>
            <person name="Farmer C."/>
            <person name="Delahaunty K."/>
            <person name="Markovic C."/>
            <person name="Hall O."/>
            <person name="Minx P."/>
            <person name="Tomlinson C."/>
            <person name="Mitreva M."/>
            <person name="Hou S."/>
            <person name="Chen J."/>
            <person name="Wollam A."/>
            <person name="Pepin K.H."/>
            <person name="Johnson M."/>
            <person name="Bhonagiri V."/>
            <person name="Zhang X."/>
            <person name="Suruliraj S."/>
            <person name="Warren W."/>
            <person name="Chinwalla A."/>
            <person name="Mardis E.R."/>
            <person name="Wilson R.K."/>
        </authorList>
    </citation>
    <scope>NUCLEOTIDE SEQUENCE [LARGE SCALE GENOMIC DNA]</scope>
    <source>
        <strain evidence="2 3">F0439</strain>
    </source>
</reference>
<dbReference type="Proteomes" id="UP000004625">
    <property type="component" value="Unassembled WGS sequence"/>
</dbReference>
<dbReference type="InterPro" id="IPR045155">
    <property type="entry name" value="Beta-lactam_cat"/>
</dbReference>
<dbReference type="STRING" id="797515.HMPREF9103_01198"/>
<sequence length="251" mass="28229">MSRDFKREITSLITEQPGRIGLLIKIDGTVVMGYHENDQFRSASLIKLAVLNHVLDQRLDLHEPIQIDPAFAVGGAGVLQLLDQRIWSLQDLLALMISDSDNFASNCVIHRVGLDAVNQSLEKWQFTKTHLNRYLMDKAAAEAGKDNFTSPAESLRLLEKALGHGLKIANWFTNQQFRYKLPASFDESGNGITVYNKTGEGYQIDHDVAKFVYDNHSIEVAMLTFGFQNRLTVIHLFNRVGVVCAKQLVDL</sequence>
<dbReference type="eggNOG" id="COG2367">
    <property type="taxonomic scope" value="Bacteria"/>
</dbReference>
<dbReference type="Pfam" id="PF13354">
    <property type="entry name" value="Beta-lactamase2"/>
    <property type="match status" value="1"/>
</dbReference>